<dbReference type="InterPro" id="IPR003594">
    <property type="entry name" value="HATPase_dom"/>
</dbReference>
<evidence type="ECO:0000256" key="6">
    <source>
        <dbReference type="ARBA" id="ARBA00022679"/>
    </source>
</evidence>
<name>A0A0M0GKN9_SPOGL</name>
<dbReference type="InterPro" id="IPR050398">
    <property type="entry name" value="HssS/ArlS-like"/>
</dbReference>
<evidence type="ECO:0000256" key="12">
    <source>
        <dbReference type="ARBA" id="ARBA00023012"/>
    </source>
</evidence>
<evidence type="ECO:0000256" key="2">
    <source>
        <dbReference type="ARBA" id="ARBA00004651"/>
    </source>
</evidence>
<evidence type="ECO:0000256" key="11">
    <source>
        <dbReference type="ARBA" id="ARBA00022989"/>
    </source>
</evidence>
<keyword evidence="13 15" id="KW-0472">Membrane</keyword>
<proteinExistence type="predicted"/>
<keyword evidence="14" id="KW-0175">Coiled coil</keyword>
<dbReference type="FunFam" id="1.10.287.130:FF:000001">
    <property type="entry name" value="Two-component sensor histidine kinase"/>
    <property type="match status" value="1"/>
</dbReference>
<dbReference type="SUPFAM" id="SSF158472">
    <property type="entry name" value="HAMP domain-like"/>
    <property type="match status" value="1"/>
</dbReference>
<dbReference type="Pfam" id="PF02518">
    <property type="entry name" value="HATPase_c"/>
    <property type="match status" value="1"/>
</dbReference>
<organism evidence="18 19">
    <name type="scientific">Sporosarcina globispora</name>
    <name type="common">Bacillus globisporus</name>
    <dbReference type="NCBI Taxonomy" id="1459"/>
    <lineage>
        <taxon>Bacteria</taxon>
        <taxon>Bacillati</taxon>
        <taxon>Bacillota</taxon>
        <taxon>Bacilli</taxon>
        <taxon>Bacillales</taxon>
        <taxon>Caryophanaceae</taxon>
        <taxon>Sporosarcina</taxon>
    </lineage>
</organism>
<dbReference type="GO" id="GO:0005524">
    <property type="term" value="F:ATP binding"/>
    <property type="evidence" value="ECO:0007669"/>
    <property type="project" value="UniProtKB-KW"/>
</dbReference>
<dbReference type="InterPro" id="IPR036097">
    <property type="entry name" value="HisK_dim/P_sf"/>
</dbReference>
<protein>
    <recommendedName>
        <fullName evidence="3">histidine kinase</fullName>
        <ecNumber evidence="3">2.7.13.3</ecNumber>
    </recommendedName>
</protein>
<keyword evidence="6" id="KW-0808">Transferase</keyword>
<feature type="transmembrane region" description="Helical" evidence="15">
    <location>
        <begin position="165"/>
        <end position="184"/>
    </location>
</feature>
<reference evidence="19" key="1">
    <citation type="submission" date="2015-07" db="EMBL/GenBank/DDBJ databases">
        <title>Fjat-10036 dsm4.</title>
        <authorList>
            <person name="Liu B."/>
            <person name="Wang J."/>
            <person name="Zhu Y."/>
            <person name="Liu G."/>
            <person name="Chen Q."/>
            <person name="Chen Z."/>
            <person name="Lan J."/>
            <person name="Che J."/>
            <person name="Ge C."/>
            <person name="Shi H."/>
            <person name="Pan Z."/>
            <person name="Liu X."/>
        </authorList>
    </citation>
    <scope>NUCLEOTIDE SEQUENCE [LARGE SCALE GENOMIC DNA]</scope>
    <source>
        <strain evidence="19">DSM 4</strain>
    </source>
</reference>
<dbReference type="GO" id="GO:0000155">
    <property type="term" value="F:phosphorelay sensor kinase activity"/>
    <property type="evidence" value="ECO:0007669"/>
    <property type="project" value="InterPro"/>
</dbReference>
<keyword evidence="7 15" id="KW-0812">Transmembrane</keyword>
<keyword evidence="8" id="KW-0547">Nucleotide-binding</keyword>
<comment type="subcellular location">
    <subcellularLocation>
        <location evidence="2">Cell membrane</location>
        <topology evidence="2">Multi-pass membrane protein</topology>
    </subcellularLocation>
</comment>
<gene>
    <name evidence="18" type="ORF">AF332_24140</name>
</gene>
<keyword evidence="4" id="KW-1003">Cell membrane</keyword>
<dbReference type="CDD" id="cd06225">
    <property type="entry name" value="HAMP"/>
    <property type="match status" value="1"/>
</dbReference>
<dbReference type="SUPFAM" id="SSF47384">
    <property type="entry name" value="Homodimeric domain of signal transducing histidine kinase"/>
    <property type="match status" value="1"/>
</dbReference>
<evidence type="ECO:0000256" key="7">
    <source>
        <dbReference type="ARBA" id="ARBA00022692"/>
    </source>
</evidence>
<evidence type="ECO:0000256" key="4">
    <source>
        <dbReference type="ARBA" id="ARBA00022475"/>
    </source>
</evidence>
<dbReference type="OrthoDB" id="3436at2"/>
<dbReference type="PRINTS" id="PR00344">
    <property type="entry name" value="BCTRLSENSOR"/>
</dbReference>
<dbReference type="Gene3D" id="6.10.340.10">
    <property type="match status" value="1"/>
</dbReference>
<dbReference type="InterPro" id="IPR036890">
    <property type="entry name" value="HATPase_C_sf"/>
</dbReference>
<dbReference type="PANTHER" id="PTHR45528:SF1">
    <property type="entry name" value="SENSOR HISTIDINE KINASE CPXA"/>
    <property type="match status" value="1"/>
</dbReference>
<dbReference type="FunFam" id="3.30.565.10:FF:000006">
    <property type="entry name" value="Sensor histidine kinase WalK"/>
    <property type="match status" value="1"/>
</dbReference>
<dbReference type="PROSITE" id="PS50885">
    <property type="entry name" value="HAMP"/>
    <property type="match status" value="1"/>
</dbReference>
<dbReference type="Gene3D" id="1.10.287.130">
    <property type="match status" value="1"/>
</dbReference>
<keyword evidence="9 18" id="KW-0418">Kinase</keyword>
<dbReference type="SMART" id="SM00388">
    <property type="entry name" value="HisKA"/>
    <property type="match status" value="1"/>
</dbReference>
<feature type="coiled-coil region" evidence="14">
    <location>
        <begin position="226"/>
        <end position="253"/>
    </location>
</feature>
<feature type="domain" description="HAMP" evidence="17">
    <location>
        <begin position="186"/>
        <end position="238"/>
    </location>
</feature>
<evidence type="ECO:0000256" key="8">
    <source>
        <dbReference type="ARBA" id="ARBA00022741"/>
    </source>
</evidence>
<dbReference type="EC" id="2.7.13.3" evidence="3"/>
<evidence type="ECO:0000256" key="13">
    <source>
        <dbReference type="ARBA" id="ARBA00023136"/>
    </source>
</evidence>
<comment type="caution">
    <text evidence="18">The sequence shown here is derived from an EMBL/GenBank/DDBJ whole genome shotgun (WGS) entry which is preliminary data.</text>
</comment>
<evidence type="ECO:0000313" key="19">
    <source>
        <dbReference type="Proteomes" id="UP000037109"/>
    </source>
</evidence>
<feature type="domain" description="Histidine kinase" evidence="16">
    <location>
        <begin position="253"/>
        <end position="469"/>
    </location>
</feature>
<dbReference type="InterPro" id="IPR005467">
    <property type="entry name" value="His_kinase_dom"/>
</dbReference>
<dbReference type="CDD" id="cd00082">
    <property type="entry name" value="HisKA"/>
    <property type="match status" value="1"/>
</dbReference>
<evidence type="ECO:0000256" key="10">
    <source>
        <dbReference type="ARBA" id="ARBA00022840"/>
    </source>
</evidence>
<dbReference type="Gene3D" id="3.30.565.10">
    <property type="entry name" value="Histidine kinase-like ATPase, C-terminal domain"/>
    <property type="match status" value="1"/>
</dbReference>
<dbReference type="Proteomes" id="UP000037109">
    <property type="component" value="Unassembled WGS sequence"/>
</dbReference>
<evidence type="ECO:0000256" key="3">
    <source>
        <dbReference type="ARBA" id="ARBA00012438"/>
    </source>
</evidence>
<keyword evidence="12" id="KW-0902">Two-component regulatory system</keyword>
<accession>A0A0M0GKN9</accession>
<dbReference type="EMBL" id="LGUF01000007">
    <property type="protein sequence ID" value="KON90419.1"/>
    <property type="molecule type" value="Genomic_DNA"/>
</dbReference>
<dbReference type="PROSITE" id="PS50109">
    <property type="entry name" value="HIS_KIN"/>
    <property type="match status" value="1"/>
</dbReference>
<evidence type="ECO:0000256" key="5">
    <source>
        <dbReference type="ARBA" id="ARBA00022553"/>
    </source>
</evidence>
<evidence type="ECO:0000256" key="9">
    <source>
        <dbReference type="ARBA" id="ARBA00022777"/>
    </source>
</evidence>
<comment type="catalytic activity">
    <reaction evidence="1">
        <text>ATP + protein L-histidine = ADP + protein N-phospho-L-histidine.</text>
        <dbReference type="EC" id="2.7.13.3"/>
    </reaction>
</comment>
<dbReference type="SMART" id="SM00304">
    <property type="entry name" value="HAMP"/>
    <property type="match status" value="1"/>
</dbReference>
<dbReference type="PATRIC" id="fig|1459.3.peg.5323"/>
<dbReference type="SUPFAM" id="SSF55874">
    <property type="entry name" value="ATPase domain of HSP90 chaperone/DNA topoisomerase II/histidine kinase"/>
    <property type="match status" value="1"/>
</dbReference>
<keyword evidence="11 15" id="KW-1133">Transmembrane helix</keyword>
<dbReference type="InterPro" id="IPR004358">
    <property type="entry name" value="Sig_transdc_His_kin-like_C"/>
</dbReference>
<dbReference type="Pfam" id="PF00512">
    <property type="entry name" value="HisKA"/>
    <property type="match status" value="1"/>
</dbReference>
<keyword evidence="5" id="KW-0597">Phosphoprotein</keyword>
<dbReference type="STRING" id="1459.AF332_24140"/>
<keyword evidence="10" id="KW-0067">ATP-binding</keyword>
<dbReference type="GO" id="GO:0005886">
    <property type="term" value="C:plasma membrane"/>
    <property type="evidence" value="ECO:0007669"/>
    <property type="project" value="UniProtKB-SubCell"/>
</dbReference>
<sequence>MKVKYFYQLLMSHVSILILAFLLLSLLFSQFVENYIFETKVEELDSYGEQILTDLTVRIEGDEQFLTEYSQLLDARNIKYILFDHKGRVLYPELKSDPMIQLTKDEWANISAGNKVTVKHDIERFGQEVTLVALPYMQGGSLVGGVLLLSPITGAMEVVSQLNRYLLYTIFISLSATILLSLVLSKNLIKRITDLRNAASMISSGNYDVNVPYTYMDEIGELAKDFNDMAARLKGSNEEIKRLENRRRKFIADVSHELRTPLTTISGLAEGIKGGLIPEAEKEKGMVLIDREAKRLIRLVNENLDYEKIRSNQLQLNKMDINLIEAFEIVKDQLEIQAEEKGNRIYLEAEEEVSVHADYDRLIQILVNIIKNSIQFTNQGSIYLRGKENSDNTVIEIEDTGIGIDPQEIESIWLRFYKADLSRTNHSFGEFGIGLSIVKQLVQLHSGEITVSSEQGKGTKFTIMIPRETHSQEAGAK</sequence>
<evidence type="ECO:0000256" key="14">
    <source>
        <dbReference type="SAM" id="Coils"/>
    </source>
</evidence>
<dbReference type="PANTHER" id="PTHR45528">
    <property type="entry name" value="SENSOR HISTIDINE KINASE CPXA"/>
    <property type="match status" value="1"/>
</dbReference>
<dbReference type="SMART" id="SM00387">
    <property type="entry name" value="HATPase_c"/>
    <property type="match status" value="1"/>
</dbReference>
<dbReference type="InterPro" id="IPR003661">
    <property type="entry name" value="HisK_dim/P_dom"/>
</dbReference>
<dbReference type="AlphaFoldDB" id="A0A0M0GKN9"/>
<keyword evidence="19" id="KW-1185">Reference proteome</keyword>
<dbReference type="InterPro" id="IPR003660">
    <property type="entry name" value="HAMP_dom"/>
</dbReference>
<dbReference type="Pfam" id="PF00672">
    <property type="entry name" value="HAMP"/>
    <property type="match status" value="1"/>
</dbReference>
<dbReference type="RefSeq" id="WP_053437760.1">
    <property type="nucleotide sequence ID" value="NZ_LGUF01000007.1"/>
</dbReference>
<feature type="transmembrane region" description="Helical" evidence="15">
    <location>
        <begin position="6"/>
        <end position="28"/>
    </location>
</feature>
<evidence type="ECO:0000259" key="16">
    <source>
        <dbReference type="PROSITE" id="PS50109"/>
    </source>
</evidence>
<evidence type="ECO:0000313" key="18">
    <source>
        <dbReference type="EMBL" id="KON90419.1"/>
    </source>
</evidence>
<evidence type="ECO:0000256" key="1">
    <source>
        <dbReference type="ARBA" id="ARBA00000085"/>
    </source>
</evidence>
<evidence type="ECO:0000256" key="15">
    <source>
        <dbReference type="SAM" id="Phobius"/>
    </source>
</evidence>
<evidence type="ECO:0000259" key="17">
    <source>
        <dbReference type="PROSITE" id="PS50885"/>
    </source>
</evidence>